<dbReference type="GO" id="GO:0005576">
    <property type="term" value="C:extracellular region"/>
    <property type="evidence" value="ECO:0007669"/>
    <property type="project" value="TreeGrafter"/>
</dbReference>
<accession>A0A1I6Q0B6</accession>
<evidence type="ECO:0000259" key="5">
    <source>
        <dbReference type="SMART" id="SM00062"/>
    </source>
</evidence>
<feature type="chain" id="PRO_5011573280" evidence="4">
    <location>
        <begin position="23"/>
        <end position="282"/>
    </location>
</feature>
<name>A0A1I6Q0B6_9ACTN</name>
<evidence type="ECO:0000256" key="3">
    <source>
        <dbReference type="ARBA" id="ARBA00022729"/>
    </source>
</evidence>
<feature type="domain" description="Solute-binding protein family 3/N-terminal" evidence="5">
    <location>
        <begin position="44"/>
        <end position="268"/>
    </location>
</feature>
<dbReference type="PANTHER" id="PTHR30085:SF6">
    <property type="entry name" value="ABC TRANSPORTER GLUTAMINE-BINDING PROTEIN GLNH"/>
    <property type="match status" value="1"/>
</dbReference>
<dbReference type="PROSITE" id="PS51257">
    <property type="entry name" value="PROKAR_LIPOPROTEIN"/>
    <property type="match status" value="1"/>
</dbReference>
<feature type="signal peptide" evidence="4">
    <location>
        <begin position="1"/>
        <end position="22"/>
    </location>
</feature>
<dbReference type="AlphaFoldDB" id="A0A1I6Q0B6"/>
<reference evidence="7" key="1">
    <citation type="submission" date="2016-10" db="EMBL/GenBank/DDBJ databases">
        <authorList>
            <person name="Varghese N."/>
            <person name="Submissions S."/>
        </authorList>
    </citation>
    <scope>NUCLEOTIDE SEQUENCE [LARGE SCALE GENOMIC DNA]</scope>
    <source>
        <strain evidence="7">CGMCC 4.7047</strain>
    </source>
</reference>
<dbReference type="GO" id="GO:0006865">
    <property type="term" value="P:amino acid transport"/>
    <property type="evidence" value="ECO:0007669"/>
    <property type="project" value="TreeGrafter"/>
</dbReference>
<dbReference type="PANTHER" id="PTHR30085">
    <property type="entry name" value="AMINO ACID ABC TRANSPORTER PERMEASE"/>
    <property type="match status" value="1"/>
</dbReference>
<dbReference type="InterPro" id="IPR051455">
    <property type="entry name" value="Bact_solute-bind_prot3"/>
</dbReference>
<evidence type="ECO:0000256" key="1">
    <source>
        <dbReference type="ARBA" id="ARBA00010333"/>
    </source>
</evidence>
<evidence type="ECO:0000313" key="6">
    <source>
        <dbReference type="EMBL" id="SFS45929.1"/>
    </source>
</evidence>
<dbReference type="SUPFAM" id="SSF53850">
    <property type="entry name" value="Periplasmic binding protein-like II"/>
    <property type="match status" value="1"/>
</dbReference>
<dbReference type="STRING" id="1176198.SAMN05444716_101843"/>
<evidence type="ECO:0000256" key="4">
    <source>
        <dbReference type="SAM" id="SignalP"/>
    </source>
</evidence>
<dbReference type="InterPro" id="IPR001638">
    <property type="entry name" value="Solute-binding_3/MltF_N"/>
</dbReference>
<keyword evidence="3 4" id="KW-0732">Signal</keyword>
<dbReference type="GO" id="GO:0030288">
    <property type="term" value="C:outer membrane-bounded periplasmic space"/>
    <property type="evidence" value="ECO:0007669"/>
    <property type="project" value="TreeGrafter"/>
</dbReference>
<evidence type="ECO:0000256" key="2">
    <source>
        <dbReference type="ARBA" id="ARBA00022448"/>
    </source>
</evidence>
<dbReference type="Gene3D" id="3.40.190.10">
    <property type="entry name" value="Periplasmic binding protein-like II"/>
    <property type="match status" value="2"/>
</dbReference>
<dbReference type="EMBL" id="FPAB01000001">
    <property type="protein sequence ID" value="SFS45929.1"/>
    <property type="molecule type" value="Genomic_DNA"/>
</dbReference>
<dbReference type="Pfam" id="PF00497">
    <property type="entry name" value="SBP_bac_3"/>
    <property type="match status" value="1"/>
</dbReference>
<protein>
    <submittedName>
        <fullName evidence="6">Glutamate transport system substrate-binding protein</fullName>
    </submittedName>
</protein>
<comment type="similarity">
    <text evidence="1">Belongs to the bacterial solute-binding protein 3 family.</text>
</comment>
<organism evidence="6 7">
    <name type="scientific">Streptomyces harbinensis</name>
    <dbReference type="NCBI Taxonomy" id="1176198"/>
    <lineage>
        <taxon>Bacteria</taxon>
        <taxon>Bacillati</taxon>
        <taxon>Actinomycetota</taxon>
        <taxon>Actinomycetes</taxon>
        <taxon>Kitasatosporales</taxon>
        <taxon>Streptomycetaceae</taxon>
        <taxon>Streptomyces</taxon>
    </lineage>
</organism>
<keyword evidence="2" id="KW-0813">Transport</keyword>
<dbReference type="RefSeq" id="WP_093842204.1">
    <property type="nucleotide sequence ID" value="NZ_FPAB01000001.1"/>
</dbReference>
<dbReference type="Proteomes" id="UP000198873">
    <property type="component" value="Unassembled WGS sequence"/>
</dbReference>
<keyword evidence="7" id="KW-1185">Reference proteome</keyword>
<dbReference type="SMART" id="SM00062">
    <property type="entry name" value="PBPb"/>
    <property type="match status" value="1"/>
</dbReference>
<dbReference type="CDD" id="cd13690">
    <property type="entry name" value="PBP2_GluB"/>
    <property type="match status" value="1"/>
</dbReference>
<sequence>MKLRKASALAASVLALTLTATACGSSDDDNGGSGSGNGGGGSDTITIGIKFDQPGLGLKTPDGSFAGFDVDVATYIAGELGYAPEDIVWEETPSPERENLLKRGDVDFIVATYSITDTRKESVDFAGPYFVAHQDLLIRADEEITSESDINDLTLCSVTGSTSAQNVKDDFAPDARLHPFNTYSECLTGLENGTIDALTTDDTILAGYAAQEQNVGKFKLAGLNLSEEHYGVGLQKGSDLRDDINAAIQKMIDEGEWSAAVEKNLGPAGYEAEAAPEITETN</sequence>
<evidence type="ECO:0000313" key="7">
    <source>
        <dbReference type="Proteomes" id="UP000198873"/>
    </source>
</evidence>
<gene>
    <name evidence="6" type="ORF">SAMN05444716_101843</name>
</gene>
<proteinExistence type="inferred from homology"/>